<dbReference type="GO" id="GO:0046872">
    <property type="term" value="F:metal ion binding"/>
    <property type="evidence" value="ECO:0007669"/>
    <property type="project" value="UniProtKB-KW"/>
</dbReference>
<keyword evidence="6" id="KW-0560">Oxidoreductase</keyword>
<dbReference type="SUPFAM" id="SSF50129">
    <property type="entry name" value="GroES-like"/>
    <property type="match status" value="1"/>
</dbReference>
<dbReference type="Pfam" id="PF08240">
    <property type="entry name" value="ADH_N"/>
    <property type="match status" value="1"/>
</dbReference>
<organism evidence="9 10">
    <name type="scientific">Coniochaeta pulveracea</name>
    <dbReference type="NCBI Taxonomy" id="177199"/>
    <lineage>
        <taxon>Eukaryota</taxon>
        <taxon>Fungi</taxon>
        <taxon>Dikarya</taxon>
        <taxon>Ascomycota</taxon>
        <taxon>Pezizomycotina</taxon>
        <taxon>Sordariomycetes</taxon>
        <taxon>Sordariomycetidae</taxon>
        <taxon>Coniochaetales</taxon>
        <taxon>Coniochaetaceae</taxon>
        <taxon>Coniochaeta</taxon>
    </lineage>
</organism>
<dbReference type="Pfam" id="PF00107">
    <property type="entry name" value="ADH_zinc_N"/>
    <property type="match status" value="1"/>
</dbReference>
<evidence type="ECO:0000313" key="9">
    <source>
        <dbReference type="EMBL" id="RKU41206.1"/>
    </source>
</evidence>
<proteinExistence type="inferred from homology"/>
<evidence type="ECO:0000256" key="6">
    <source>
        <dbReference type="ARBA" id="ARBA00023002"/>
    </source>
</evidence>
<keyword evidence="5" id="KW-0862">Zinc</keyword>
<evidence type="ECO:0000256" key="1">
    <source>
        <dbReference type="ARBA" id="ARBA00001947"/>
    </source>
</evidence>
<dbReference type="Gene3D" id="3.90.180.10">
    <property type="entry name" value="Medium-chain alcohol dehydrogenases, catalytic domain"/>
    <property type="match status" value="1"/>
</dbReference>
<dbReference type="STRING" id="177199.A0A420XZZ6"/>
<dbReference type="EC" id="1.1.1.1" evidence="3"/>
<dbReference type="PANTHER" id="PTHR42940:SF3">
    <property type="entry name" value="ALCOHOL DEHYDROGENASE 1-RELATED"/>
    <property type="match status" value="1"/>
</dbReference>
<sequence>MPDEEYDFNRFQDAMSISNVGPNYEFTPSSTDIPRPGPTDVLVRLTHTGICGTDIGLALGYLGNHDESGILGHEGIGKIELLGSALTPSPTLRKGLRVGVGWIRDTCRSCDHCMSGQGEIYCRTKTFSGVHVPGTLQQYIIVPVNYLLVLSEDVEPEIQAPIMCAGVTAYKAIKTAAAVPRSWMLISGAGGGVGSLAVQYAVAMGYRVIGADVAEKHAWGMEQGCEAYIDVDVEEDVAGFVKRVTDGKMVAAALVCIGNARAYQAALECVGSFGTLVCVGIPGPGPQNAMAVLPLQLIQEGIKITGSLVGSRGDIVEAMEFVRRGEVKPKVQVITLNEVGYYAGQVGKIEAKLVVRLP</sequence>
<dbReference type="GO" id="GO:0005737">
    <property type="term" value="C:cytoplasm"/>
    <property type="evidence" value="ECO:0007669"/>
    <property type="project" value="TreeGrafter"/>
</dbReference>
<accession>A0A420XZZ6</accession>
<evidence type="ECO:0000256" key="7">
    <source>
        <dbReference type="ARBA" id="ARBA00023027"/>
    </source>
</evidence>
<protein>
    <recommendedName>
        <fullName evidence="3">alcohol dehydrogenase</fullName>
        <ecNumber evidence="3">1.1.1.1</ecNumber>
    </recommendedName>
</protein>
<comment type="caution">
    <text evidence="9">The sequence shown here is derived from an EMBL/GenBank/DDBJ whole genome shotgun (WGS) entry which is preliminary data.</text>
</comment>
<evidence type="ECO:0000256" key="5">
    <source>
        <dbReference type="ARBA" id="ARBA00022833"/>
    </source>
</evidence>
<keyword evidence="4" id="KW-0479">Metal-binding</keyword>
<dbReference type="OrthoDB" id="1879366at2759"/>
<dbReference type="InterPro" id="IPR013149">
    <property type="entry name" value="ADH-like_C"/>
</dbReference>
<dbReference type="InterPro" id="IPR013154">
    <property type="entry name" value="ADH-like_N"/>
</dbReference>
<reference evidence="9 10" key="1">
    <citation type="submission" date="2018-08" db="EMBL/GenBank/DDBJ databases">
        <title>Draft genome of the lignicolous fungus Coniochaeta pulveracea.</title>
        <authorList>
            <person name="Borstlap C.J."/>
            <person name="De Witt R.N."/>
            <person name="Botha A."/>
            <person name="Volschenk H."/>
        </authorList>
    </citation>
    <scope>NUCLEOTIDE SEQUENCE [LARGE SCALE GENOMIC DNA]</scope>
    <source>
        <strain evidence="9 10">CAB683</strain>
    </source>
</reference>
<dbReference type="InterPro" id="IPR036291">
    <property type="entry name" value="NAD(P)-bd_dom_sf"/>
</dbReference>
<comment type="similarity">
    <text evidence="2">Belongs to the zinc-containing alcohol dehydrogenase family.</text>
</comment>
<dbReference type="GO" id="GO:0004022">
    <property type="term" value="F:alcohol dehydrogenase (NAD+) activity"/>
    <property type="evidence" value="ECO:0007669"/>
    <property type="project" value="UniProtKB-EC"/>
</dbReference>
<dbReference type="PANTHER" id="PTHR42940">
    <property type="entry name" value="ALCOHOL DEHYDROGENASE 1-RELATED"/>
    <property type="match status" value="1"/>
</dbReference>
<dbReference type="Proteomes" id="UP000275385">
    <property type="component" value="Unassembled WGS sequence"/>
</dbReference>
<dbReference type="FunFam" id="3.40.50.720:FF:000039">
    <property type="entry name" value="Alcohol dehydrogenase AdhP"/>
    <property type="match status" value="1"/>
</dbReference>
<dbReference type="EMBL" id="QVQW01000080">
    <property type="protein sequence ID" value="RKU41206.1"/>
    <property type="molecule type" value="Genomic_DNA"/>
</dbReference>
<gene>
    <name evidence="9" type="ORF">DL546_003335</name>
</gene>
<dbReference type="InterPro" id="IPR020843">
    <property type="entry name" value="ER"/>
</dbReference>
<evidence type="ECO:0000256" key="4">
    <source>
        <dbReference type="ARBA" id="ARBA00022723"/>
    </source>
</evidence>
<evidence type="ECO:0000256" key="2">
    <source>
        <dbReference type="ARBA" id="ARBA00008072"/>
    </source>
</evidence>
<comment type="cofactor">
    <cofactor evidence="1">
        <name>Zn(2+)</name>
        <dbReference type="ChEBI" id="CHEBI:29105"/>
    </cofactor>
</comment>
<evidence type="ECO:0000313" key="10">
    <source>
        <dbReference type="Proteomes" id="UP000275385"/>
    </source>
</evidence>
<dbReference type="SUPFAM" id="SSF51735">
    <property type="entry name" value="NAD(P)-binding Rossmann-fold domains"/>
    <property type="match status" value="1"/>
</dbReference>
<evidence type="ECO:0000256" key="3">
    <source>
        <dbReference type="ARBA" id="ARBA00013190"/>
    </source>
</evidence>
<dbReference type="InterPro" id="IPR011032">
    <property type="entry name" value="GroES-like_sf"/>
</dbReference>
<feature type="domain" description="Enoyl reductase (ER)" evidence="8">
    <location>
        <begin position="21"/>
        <end position="333"/>
    </location>
</feature>
<dbReference type="CDD" id="cd08297">
    <property type="entry name" value="CAD3"/>
    <property type="match status" value="1"/>
</dbReference>
<keyword evidence="7" id="KW-0520">NAD</keyword>
<name>A0A420XZZ6_9PEZI</name>
<dbReference type="SMART" id="SM00829">
    <property type="entry name" value="PKS_ER"/>
    <property type="match status" value="1"/>
</dbReference>
<dbReference type="AlphaFoldDB" id="A0A420XZZ6"/>
<keyword evidence="10" id="KW-1185">Reference proteome</keyword>
<evidence type="ECO:0000259" key="8">
    <source>
        <dbReference type="SMART" id="SM00829"/>
    </source>
</evidence>
<dbReference type="Gene3D" id="3.40.50.720">
    <property type="entry name" value="NAD(P)-binding Rossmann-like Domain"/>
    <property type="match status" value="1"/>
</dbReference>